<reference evidence="3 5" key="1">
    <citation type="journal article" date="2019" name="Nat. Microbiol.">
        <title>Expanding anaerobic alkane metabolism in the domain of Archaea.</title>
        <authorList>
            <person name="Wang Y."/>
            <person name="Wegener G."/>
            <person name="Hou J."/>
            <person name="Wang F."/>
            <person name="Xiao X."/>
        </authorList>
    </citation>
    <scope>NUCLEOTIDE SEQUENCE [LARGE SCALE GENOMIC DNA]</scope>
    <source>
        <strain evidence="3">WYZ-LMO11</strain>
    </source>
</reference>
<dbReference type="EMBL" id="RXIH01000036">
    <property type="protein sequence ID" value="RZN55745.1"/>
    <property type="molecule type" value="Genomic_DNA"/>
</dbReference>
<dbReference type="SMART" id="SM00518">
    <property type="entry name" value="AP2Ec"/>
    <property type="match status" value="1"/>
</dbReference>
<dbReference type="SUPFAM" id="SSF51658">
    <property type="entry name" value="Xylose isomerase-like"/>
    <property type="match status" value="1"/>
</dbReference>
<dbReference type="InterPro" id="IPR050312">
    <property type="entry name" value="IolE/XylAMocC-like"/>
</dbReference>
<organism evidence="2 4">
    <name type="scientific">Thermoproteota archaeon</name>
    <dbReference type="NCBI Taxonomy" id="2056631"/>
    <lineage>
        <taxon>Archaea</taxon>
        <taxon>Thermoproteota</taxon>
    </lineage>
</organism>
<dbReference type="Gene3D" id="3.20.20.150">
    <property type="entry name" value="Divalent-metal-dependent TIM barrel enzymes"/>
    <property type="match status" value="1"/>
</dbReference>
<dbReference type="GO" id="GO:0003677">
    <property type="term" value="F:DNA binding"/>
    <property type="evidence" value="ECO:0007669"/>
    <property type="project" value="InterPro"/>
</dbReference>
<dbReference type="InterPro" id="IPR036237">
    <property type="entry name" value="Xyl_isomerase-like_sf"/>
</dbReference>
<evidence type="ECO:0000313" key="5">
    <source>
        <dbReference type="Proteomes" id="UP000317265"/>
    </source>
</evidence>
<dbReference type="InterPro" id="IPR001719">
    <property type="entry name" value="AP_endonuc_2"/>
</dbReference>
<sequence length="256" mass="29369">MPLGISTLCTIGKTFEKINELVNTGIDVLEIMDDWRDRLTKRRIDLLNDISNSFEIEYTVHCPILDINIAATNDRVRKLAIKIIKDSMEKARNINAKIYVIHPGFRTPLENFVPNINKNLNILSLKEILHYGEELGLKVAIENMPARTRCLLQNVNEFFELEEEGISPYIVLDVGHANTTSQLEIFLSKLNNKIIHVHLHDNYGIEDEHRVIGEGNINWKLVKSYISFDKIYGVVENNTLKEAKISFKKALQTLKS</sequence>
<reference evidence="2 4" key="2">
    <citation type="journal article" date="2019" name="Nat. Microbiol.">
        <title>Wide diversity of methane and short-chain alkane metabolisms in uncultured archaea.</title>
        <authorList>
            <person name="Borrel G."/>
            <person name="Adam P.S."/>
            <person name="McKay L.J."/>
            <person name="Chen L.X."/>
            <person name="Sierra-Garcia I.N."/>
            <person name="Sieber C.M."/>
            <person name="Letourneur Q."/>
            <person name="Ghozlane A."/>
            <person name="Andersen G.L."/>
            <person name="Li W.J."/>
            <person name="Hallam S.J."/>
            <person name="Muyzer G."/>
            <person name="de Oliveira V.M."/>
            <person name="Inskeep W.P."/>
            <person name="Banfield J.F."/>
            <person name="Gribaldo S."/>
        </authorList>
    </citation>
    <scope>NUCLEOTIDE SEQUENCE [LARGE SCALE GENOMIC DNA]</scope>
    <source>
        <strain evidence="2">Verst-YHS</strain>
    </source>
</reference>
<comment type="caution">
    <text evidence="2">The sequence shown here is derived from an EMBL/GenBank/DDBJ whole genome shotgun (WGS) entry which is preliminary data.</text>
</comment>
<dbReference type="GO" id="GO:0016853">
    <property type="term" value="F:isomerase activity"/>
    <property type="evidence" value="ECO:0007669"/>
    <property type="project" value="UniProtKB-KW"/>
</dbReference>
<dbReference type="Proteomes" id="UP000317265">
    <property type="component" value="Unassembled WGS sequence"/>
</dbReference>
<name>A0A520KET0_9CREN</name>
<accession>A0A520KET0</accession>
<dbReference type="Proteomes" id="UP000316080">
    <property type="component" value="Unassembled WGS sequence"/>
</dbReference>
<evidence type="ECO:0000313" key="2">
    <source>
        <dbReference type="EMBL" id="RZN55745.1"/>
    </source>
</evidence>
<feature type="domain" description="Xylose isomerase-like TIM barrel" evidence="1">
    <location>
        <begin position="20"/>
        <end position="226"/>
    </location>
</feature>
<proteinExistence type="predicted"/>
<dbReference type="PANTHER" id="PTHR12110">
    <property type="entry name" value="HYDROXYPYRUVATE ISOMERASE"/>
    <property type="match status" value="1"/>
</dbReference>
<evidence type="ECO:0000313" key="3">
    <source>
        <dbReference type="EMBL" id="TDA39546.1"/>
    </source>
</evidence>
<dbReference type="EMBL" id="QNVI01000024">
    <property type="protein sequence ID" value="TDA39546.1"/>
    <property type="molecule type" value="Genomic_DNA"/>
</dbReference>
<gene>
    <name evidence="3" type="ORF">DSO09_02110</name>
    <name evidence="2" type="ORF">EF809_04620</name>
</gene>
<dbReference type="GO" id="GO:0006281">
    <property type="term" value="P:DNA repair"/>
    <property type="evidence" value="ECO:0007669"/>
    <property type="project" value="InterPro"/>
</dbReference>
<evidence type="ECO:0000313" key="4">
    <source>
        <dbReference type="Proteomes" id="UP000316080"/>
    </source>
</evidence>
<evidence type="ECO:0000259" key="1">
    <source>
        <dbReference type="Pfam" id="PF01261"/>
    </source>
</evidence>
<dbReference type="AlphaFoldDB" id="A0A520KET0"/>
<dbReference type="GO" id="GO:0008270">
    <property type="term" value="F:zinc ion binding"/>
    <property type="evidence" value="ECO:0007669"/>
    <property type="project" value="InterPro"/>
</dbReference>
<keyword evidence="2" id="KW-0413">Isomerase</keyword>
<dbReference type="InterPro" id="IPR013022">
    <property type="entry name" value="Xyl_isomerase-like_TIM-brl"/>
</dbReference>
<dbReference type="PANTHER" id="PTHR12110:SF21">
    <property type="entry name" value="XYLOSE ISOMERASE-LIKE TIM BARREL DOMAIN-CONTAINING PROTEIN"/>
    <property type="match status" value="1"/>
</dbReference>
<dbReference type="Pfam" id="PF01261">
    <property type="entry name" value="AP_endonuc_2"/>
    <property type="match status" value="1"/>
</dbReference>
<protein>
    <submittedName>
        <fullName evidence="2">Sugar phosphate isomerase/epimerase</fullName>
    </submittedName>
</protein>